<gene>
    <name evidence="6" type="ORF">GSLYS_00010545001</name>
</gene>
<dbReference type="GO" id="GO:0008465">
    <property type="term" value="F:hydroxypyruvate reductase (NADH) activity"/>
    <property type="evidence" value="ECO:0007669"/>
    <property type="project" value="TreeGrafter"/>
</dbReference>
<dbReference type="InterPro" id="IPR036291">
    <property type="entry name" value="NAD(P)-bd_dom_sf"/>
</dbReference>
<feature type="compositionally biased region" description="Low complexity" evidence="3">
    <location>
        <begin position="10"/>
        <end position="21"/>
    </location>
</feature>
<evidence type="ECO:0000313" key="6">
    <source>
        <dbReference type="EMBL" id="CAL1536632.1"/>
    </source>
</evidence>
<dbReference type="Proteomes" id="UP001497497">
    <property type="component" value="Unassembled WGS sequence"/>
</dbReference>
<dbReference type="GO" id="GO:0030267">
    <property type="term" value="F:glyoxylate reductase (NADPH) activity"/>
    <property type="evidence" value="ECO:0007669"/>
    <property type="project" value="TreeGrafter"/>
</dbReference>
<dbReference type="Pfam" id="PF00389">
    <property type="entry name" value="2-Hacid_dh"/>
    <property type="match status" value="1"/>
</dbReference>
<feature type="domain" description="D-isomer specific 2-hydroxyacid dehydrogenase catalytic" evidence="4">
    <location>
        <begin position="30"/>
        <end position="370"/>
    </location>
</feature>
<dbReference type="PANTHER" id="PTHR10996:SF277">
    <property type="entry name" value="GLYOXYLATE REDUCTASE_HYDROXYPYRUVATE REDUCTASE"/>
    <property type="match status" value="1"/>
</dbReference>
<dbReference type="PANTHER" id="PTHR10996">
    <property type="entry name" value="2-HYDROXYACID DEHYDROGENASE-RELATED"/>
    <property type="match status" value="1"/>
</dbReference>
<accession>A0AAV2HRA8</accession>
<protein>
    <submittedName>
        <fullName evidence="6">Uncharacterized protein</fullName>
    </submittedName>
</protein>
<evidence type="ECO:0000256" key="3">
    <source>
        <dbReference type="SAM" id="MobiDB-lite"/>
    </source>
</evidence>
<dbReference type="GO" id="GO:0051287">
    <property type="term" value="F:NAD binding"/>
    <property type="evidence" value="ECO:0007669"/>
    <property type="project" value="InterPro"/>
</dbReference>
<reference evidence="6 7" key="1">
    <citation type="submission" date="2024-04" db="EMBL/GenBank/DDBJ databases">
        <authorList>
            <consortium name="Genoscope - CEA"/>
            <person name="William W."/>
        </authorList>
    </citation>
    <scope>NUCLEOTIDE SEQUENCE [LARGE SCALE GENOMIC DNA]</scope>
</reference>
<feature type="region of interest" description="Disordered" evidence="3">
    <location>
        <begin position="1"/>
        <end position="21"/>
    </location>
</feature>
<dbReference type="InterPro" id="IPR006140">
    <property type="entry name" value="D-isomer_DH_NAD-bd"/>
</dbReference>
<organism evidence="6 7">
    <name type="scientific">Lymnaea stagnalis</name>
    <name type="common">Great pond snail</name>
    <name type="synonym">Helix stagnalis</name>
    <dbReference type="NCBI Taxonomy" id="6523"/>
    <lineage>
        <taxon>Eukaryota</taxon>
        <taxon>Metazoa</taxon>
        <taxon>Spiralia</taxon>
        <taxon>Lophotrochozoa</taxon>
        <taxon>Mollusca</taxon>
        <taxon>Gastropoda</taxon>
        <taxon>Heterobranchia</taxon>
        <taxon>Euthyneura</taxon>
        <taxon>Panpulmonata</taxon>
        <taxon>Hygrophila</taxon>
        <taxon>Lymnaeoidea</taxon>
        <taxon>Lymnaeidae</taxon>
        <taxon>Lymnaea</taxon>
    </lineage>
</organism>
<dbReference type="InterPro" id="IPR050223">
    <property type="entry name" value="D-isomer_2-hydroxyacid_DH"/>
</dbReference>
<keyword evidence="1 2" id="KW-0560">Oxidoreductase</keyword>
<evidence type="ECO:0000256" key="1">
    <source>
        <dbReference type="ARBA" id="ARBA00023002"/>
    </source>
</evidence>
<evidence type="ECO:0000259" key="5">
    <source>
        <dbReference type="Pfam" id="PF02826"/>
    </source>
</evidence>
<dbReference type="SUPFAM" id="SSF51735">
    <property type="entry name" value="NAD(P)-binding Rossmann-fold domains"/>
    <property type="match status" value="1"/>
</dbReference>
<dbReference type="Gene3D" id="3.40.50.720">
    <property type="entry name" value="NAD(P)-binding Rossmann-like Domain"/>
    <property type="match status" value="2"/>
</dbReference>
<feature type="region of interest" description="Disordered" evidence="3">
    <location>
        <begin position="151"/>
        <end position="174"/>
    </location>
</feature>
<name>A0AAV2HRA8_LYMST</name>
<keyword evidence="7" id="KW-1185">Reference proteome</keyword>
<comment type="similarity">
    <text evidence="2">Belongs to the D-isomer specific 2-hydroxyacid dehydrogenase family.</text>
</comment>
<dbReference type="EMBL" id="CAXITT010000235">
    <property type="protein sequence ID" value="CAL1536632.1"/>
    <property type="molecule type" value="Genomic_DNA"/>
</dbReference>
<comment type="caution">
    <text evidence="6">The sequence shown here is derived from an EMBL/GenBank/DDBJ whole genome shotgun (WGS) entry which is preliminary data.</text>
</comment>
<evidence type="ECO:0000313" key="7">
    <source>
        <dbReference type="Proteomes" id="UP001497497"/>
    </source>
</evidence>
<feature type="compositionally biased region" description="Basic and acidic residues" evidence="3">
    <location>
        <begin position="151"/>
        <end position="160"/>
    </location>
</feature>
<evidence type="ECO:0000259" key="4">
    <source>
        <dbReference type="Pfam" id="PF00389"/>
    </source>
</evidence>
<feature type="domain" description="D-isomer specific 2-hydroxyacid dehydrogenase NAD-binding" evidence="5">
    <location>
        <begin position="201"/>
        <end position="356"/>
    </location>
</feature>
<dbReference type="InterPro" id="IPR006139">
    <property type="entry name" value="D-isomer_2_OHA_DH_cat_dom"/>
</dbReference>
<proteinExistence type="inferred from homology"/>
<dbReference type="SUPFAM" id="SSF52283">
    <property type="entry name" value="Formate/glycerate dehydrogenase catalytic domain-like"/>
    <property type="match status" value="1"/>
</dbReference>
<sequence>MDAPTPSAQMTSTLMTSTLKSSRQANRPLVYITRRIPQEGLEIILQACDVKQWDSELAVPRGELLYSVAGVEAILCMQGDVIDVDVLKAAGPQLRVIATMTSHTKDIDMNECVARGIQVIACPDQPTDVLAELSVVLVLLTIKEMQTEEEKVFRMDEPRPDLISNSPDDLPGTWINNRPQLMRQQSEDRLAFQWTNGKPGNMNCPTWRKITQKTFGVYGMTKLGRSVVKLLKKVGVSNVLIADKETELDNSPFSAEESDCKVVSFDDLLKLSDIICVCGSAGAQSEGLFCREAFKKMKSDAILVTSQSDEQAIDYVDLYAALRDGHIKAAGLNDCNQEPVPFKTPLLGLKNCIFLPQTEESVYDMRHKVSVLISKNLTEALKKQK</sequence>
<evidence type="ECO:0000256" key="2">
    <source>
        <dbReference type="RuleBase" id="RU003719"/>
    </source>
</evidence>
<dbReference type="Pfam" id="PF02826">
    <property type="entry name" value="2-Hacid_dh_C"/>
    <property type="match status" value="1"/>
</dbReference>
<dbReference type="GO" id="GO:0005829">
    <property type="term" value="C:cytosol"/>
    <property type="evidence" value="ECO:0007669"/>
    <property type="project" value="TreeGrafter"/>
</dbReference>
<dbReference type="AlphaFoldDB" id="A0AAV2HRA8"/>